<dbReference type="RefSeq" id="WP_097553854.1">
    <property type="nucleotide sequence ID" value="NZ_PCMW01000032.1"/>
</dbReference>
<name>A0A2H3KSL6_9FLAO</name>
<feature type="chain" id="PRO_5013702387" evidence="1">
    <location>
        <begin position="19"/>
        <end position="277"/>
    </location>
</feature>
<gene>
    <name evidence="3" type="ORF">B0A77_05865</name>
</gene>
<comment type="caution">
    <text evidence="3">The sequence shown here is derived from an EMBL/GenBank/DDBJ whole genome shotgun (WGS) entry which is preliminary data.</text>
</comment>
<organism evidence="3 4">
    <name type="scientific">Flavobacterium branchiophilum</name>
    <dbReference type="NCBI Taxonomy" id="55197"/>
    <lineage>
        <taxon>Bacteria</taxon>
        <taxon>Pseudomonadati</taxon>
        <taxon>Bacteroidota</taxon>
        <taxon>Flavobacteriia</taxon>
        <taxon>Flavobacteriales</taxon>
        <taxon>Flavobacteriaceae</taxon>
        <taxon>Flavobacterium</taxon>
    </lineage>
</organism>
<dbReference type="Pfam" id="PF10988">
    <property type="entry name" value="DUF2807"/>
    <property type="match status" value="1"/>
</dbReference>
<feature type="domain" description="Putative auto-transporter adhesin head GIN" evidence="2">
    <location>
        <begin position="39"/>
        <end position="179"/>
    </location>
</feature>
<evidence type="ECO:0000313" key="4">
    <source>
        <dbReference type="Proteomes" id="UP000220828"/>
    </source>
</evidence>
<keyword evidence="1" id="KW-0732">Signal</keyword>
<accession>A0A2H3KSL6</accession>
<dbReference type="Gene3D" id="2.160.20.120">
    <property type="match status" value="1"/>
</dbReference>
<evidence type="ECO:0000313" key="3">
    <source>
        <dbReference type="EMBL" id="PDS25198.1"/>
    </source>
</evidence>
<dbReference type="AlphaFoldDB" id="A0A2H3KSL6"/>
<dbReference type="OrthoDB" id="1419485at2"/>
<evidence type="ECO:0000259" key="2">
    <source>
        <dbReference type="Pfam" id="PF10988"/>
    </source>
</evidence>
<dbReference type="Proteomes" id="UP000220828">
    <property type="component" value="Unassembled WGS sequence"/>
</dbReference>
<protein>
    <submittedName>
        <fullName evidence="3">DUF2807 domain-containing protein</fullName>
    </submittedName>
</protein>
<proteinExistence type="predicted"/>
<feature type="signal peptide" evidence="1">
    <location>
        <begin position="1"/>
        <end position="18"/>
    </location>
</feature>
<dbReference type="InterPro" id="IPR021255">
    <property type="entry name" value="DUF2807"/>
</dbReference>
<dbReference type="EMBL" id="PCMW01000032">
    <property type="protein sequence ID" value="PDS25198.1"/>
    <property type="molecule type" value="Genomic_DNA"/>
</dbReference>
<reference evidence="3 4" key="1">
    <citation type="submission" date="2017-09" db="EMBL/GenBank/DDBJ databases">
        <title>Whole genomes of Flavobacteriaceae.</title>
        <authorList>
            <person name="Stine C."/>
            <person name="Li C."/>
            <person name="Tadesse D."/>
        </authorList>
    </citation>
    <scope>NUCLEOTIDE SEQUENCE [LARGE SCALE GENOMIC DNA]</scope>
    <source>
        <strain evidence="3 4">ATCC 35036</strain>
    </source>
</reference>
<evidence type="ECO:0000256" key="1">
    <source>
        <dbReference type="SAM" id="SignalP"/>
    </source>
</evidence>
<sequence>MKKLYAILLAFATCIAMAQQKEKIKGSKNVTIASKTLTDFENVEIGDALEITIVKGISPSLDIEADDNLHEIIIAEINGKTLKLGLKKDISSSKKCLIRLNYTASLKQILVKNEANVTANARIELPEIYIKAIDESKLNLNIDCKNVTLNLSDKSETELHSKSENMTIEASKSAELKGSLVSQNLKFDLYQKAEANVEGEISDFILRLDADTNLKAKKLLVKNTNILAEGDSKVSIQTANQLTIEATGSSEIEIYGDPKIDLKRFADNAKLIKKTTK</sequence>